<reference evidence="1" key="1">
    <citation type="submission" date="2021-04" db="EMBL/GenBank/DDBJ databases">
        <authorList>
            <person name="Postec A."/>
        </authorList>
    </citation>
    <scope>NUCLEOTIDE SEQUENCE</scope>
    <source>
        <strain evidence="1">F1F22</strain>
    </source>
</reference>
<name>A0AAX3BFP4_9SPIR</name>
<reference evidence="1" key="2">
    <citation type="submission" date="2022-06" db="EMBL/GenBank/DDBJ databases">
        <title>Thermospira aquatica gen. nov., sp. nov.</title>
        <authorList>
            <person name="Ben Ali Gam Z."/>
            <person name="Labat M."/>
        </authorList>
    </citation>
    <scope>NUCLEOTIDE SEQUENCE</scope>
    <source>
        <strain evidence="1">F1F22</strain>
    </source>
</reference>
<protein>
    <submittedName>
        <fullName evidence="1">Uncharacterized protein</fullName>
    </submittedName>
</protein>
<gene>
    <name evidence="1" type="ORF">KDW03_04725</name>
</gene>
<organism evidence="1 2">
    <name type="scientific">Thermospira aquatica</name>
    <dbReference type="NCBI Taxonomy" id="2828656"/>
    <lineage>
        <taxon>Bacteria</taxon>
        <taxon>Pseudomonadati</taxon>
        <taxon>Spirochaetota</taxon>
        <taxon>Spirochaetia</taxon>
        <taxon>Brevinematales</taxon>
        <taxon>Thermospiraceae</taxon>
        <taxon>Thermospira</taxon>
    </lineage>
</organism>
<dbReference type="AlphaFoldDB" id="A0AAX3BFP4"/>
<accession>A0AAX3BFP4</accession>
<proteinExistence type="predicted"/>
<dbReference type="KEGG" id="taqu:KDW03_04725"/>
<sequence>MSEKYLVRQIEKTSFVSGIRLEDFLVEVKKLIVTCQKKRSIEPFVQLPENIKKEITETAFLLSEEWSKLFLSLILHKNIEALVALEGVIIESATREVMEALKNMLELVGEEFHDSPLQLYKLRRIYYTLVTYYSEDEPMIGYDILLYRPGFSFSWIHCLEDLL</sequence>
<keyword evidence="2" id="KW-1185">Reference proteome</keyword>
<dbReference type="RefSeq" id="WP_271436239.1">
    <property type="nucleotide sequence ID" value="NZ_CP073355.1"/>
</dbReference>
<evidence type="ECO:0000313" key="2">
    <source>
        <dbReference type="Proteomes" id="UP001056539"/>
    </source>
</evidence>
<dbReference type="Proteomes" id="UP001056539">
    <property type="component" value="Chromosome"/>
</dbReference>
<dbReference type="EMBL" id="CP073355">
    <property type="protein sequence ID" value="URA11104.1"/>
    <property type="molecule type" value="Genomic_DNA"/>
</dbReference>
<evidence type="ECO:0000313" key="1">
    <source>
        <dbReference type="EMBL" id="URA11104.1"/>
    </source>
</evidence>